<feature type="transmembrane region" description="Helical" evidence="7">
    <location>
        <begin position="175"/>
        <end position="199"/>
    </location>
</feature>
<dbReference type="Pfam" id="PF06808">
    <property type="entry name" value="DctM"/>
    <property type="match status" value="1"/>
</dbReference>
<feature type="transmembrane region" description="Helical" evidence="7">
    <location>
        <begin position="253"/>
        <end position="271"/>
    </location>
</feature>
<sequence length="440" mass="46749">MNEVWIIAGMFAALLLGIATGHPIAFVFGGIAMLFGLTSWGTGIIDIFVSAVFSTMNNYTLVAIPLFTLMANFLSRSAVAEGLFESLRYLLGPVRGGLAVAVIVVSTIFAATTGIVGASVVTMGLLAAPVLEKYGYRKEISAGVITAGGTLGVLIPPSIMLIVMGNEAELSVGKLFLAAIVPGLLLSLCYVLYVLGLCWRYPERGPALSPEEAAAMPVGKRISGALVNLVPPVILVAAVLGSIFSGWATPTEASGVGAFVALLMTVAYGRFSLTMLKESVQETAKITAMAMVTIVGAVCFTALFHSMDGDQIIVDFVSHLNLNKWGVYLVIMVLTFVLGAFIDWIAIVLILFPIFLPLIRQYDLDPLWVITCVAVMLQTAFLTPPVGGSLFYFKGVAPPGMQWGHILRGALPFVAVMLVVVVLISLFPQLVLWLPGQAKF</sequence>
<dbReference type="EMBL" id="JAJVKT010000003">
    <property type="protein sequence ID" value="MCE7507681.1"/>
    <property type="molecule type" value="Genomic_DNA"/>
</dbReference>
<dbReference type="PANTHER" id="PTHR33362:SF7">
    <property type="entry name" value="SLL1103 PROTEIN"/>
    <property type="match status" value="1"/>
</dbReference>
<feature type="transmembrane region" description="Helical" evidence="7">
    <location>
        <begin position="283"/>
        <end position="305"/>
    </location>
</feature>
<keyword evidence="10" id="KW-1185">Reference proteome</keyword>
<organism evidence="9 10">
    <name type="scientific">Alloalcanivorax xenomutans</name>
    <dbReference type="NCBI Taxonomy" id="1094342"/>
    <lineage>
        <taxon>Bacteria</taxon>
        <taxon>Pseudomonadati</taxon>
        <taxon>Pseudomonadota</taxon>
        <taxon>Gammaproteobacteria</taxon>
        <taxon>Oceanospirillales</taxon>
        <taxon>Alcanivoracaceae</taxon>
        <taxon>Alloalcanivorax</taxon>
    </lineage>
</organism>
<protein>
    <recommendedName>
        <fullName evidence="7">TRAP transporter large permease protein</fullName>
    </recommendedName>
</protein>
<feature type="transmembrane region" description="Helical" evidence="7">
    <location>
        <begin position="367"/>
        <end position="393"/>
    </location>
</feature>
<reference evidence="9" key="1">
    <citation type="submission" date="2022-01" db="EMBL/GenBank/DDBJ databases">
        <authorList>
            <person name="Karlyshev A.V."/>
            <person name="Jaspars M."/>
        </authorList>
    </citation>
    <scope>NUCLEOTIDE SEQUENCE</scope>
    <source>
        <strain evidence="9">AGSA3-2</strain>
    </source>
</reference>
<evidence type="ECO:0000259" key="8">
    <source>
        <dbReference type="Pfam" id="PF06808"/>
    </source>
</evidence>
<dbReference type="InterPro" id="IPR004681">
    <property type="entry name" value="TRAP_DctM"/>
</dbReference>
<dbReference type="PANTHER" id="PTHR33362">
    <property type="entry name" value="SIALIC ACID TRAP TRANSPORTER PERMEASE PROTEIN SIAT-RELATED"/>
    <property type="match status" value="1"/>
</dbReference>
<evidence type="ECO:0000256" key="2">
    <source>
        <dbReference type="ARBA" id="ARBA00022475"/>
    </source>
</evidence>
<proteinExistence type="inferred from homology"/>
<dbReference type="GO" id="GO:0005886">
    <property type="term" value="C:plasma membrane"/>
    <property type="evidence" value="ECO:0007669"/>
    <property type="project" value="UniProtKB-SubCell"/>
</dbReference>
<accession>A0A9Q3W347</accession>
<evidence type="ECO:0000256" key="7">
    <source>
        <dbReference type="RuleBase" id="RU369079"/>
    </source>
</evidence>
<feature type="transmembrane region" description="Helical" evidence="7">
    <location>
        <begin position="325"/>
        <end position="355"/>
    </location>
</feature>
<feature type="transmembrane region" description="Helical" evidence="7">
    <location>
        <begin position="99"/>
        <end position="128"/>
    </location>
</feature>
<feature type="transmembrane region" description="Helical" evidence="7">
    <location>
        <begin position="31"/>
        <end position="53"/>
    </location>
</feature>
<comment type="subcellular location">
    <subcellularLocation>
        <location evidence="1 7">Cell inner membrane</location>
        <topology evidence="1 7">Multi-pass membrane protein</topology>
    </subcellularLocation>
</comment>
<feature type="transmembrane region" description="Helical" evidence="7">
    <location>
        <begin position="226"/>
        <end position="247"/>
    </location>
</feature>
<feature type="transmembrane region" description="Helical" evidence="7">
    <location>
        <begin position="413"/>
        <end position="434"/>
    </location>
</feature>
<dbReference type="RefSeq" id="WP_097057908.1">
    <property type="nucleotide sequence ID" value="NZ_JAJVKT010000003.1"/>
</dbReference>
<keyword evidence="6 7" id="KW-0472">Membrane</keyword>
<keyword evidence="4 7" id="KW-0812">Transmembrane</keyword>
<name>A0A9Q3W347_9GAMM</name>
<comment type="similarity">
    <text evidence="7">Belongs to the TRAP transporter large permease family.</text>
</comment>
<comment type="caution">
    <text evidence="9">The sequence shown here is derived from an EMBL/GenBank/DDBJ whole genome shotgun (WGS) entry which is preliminary data.</text>
</comment>
<evidence type="ECO:0000256" key="1">
    <source>
        <dbReference type="ARBA" id="ARBA00004429"/>
    </source>
</evidence>
<dbReference type="AlphaFoldDB" id="A0A9Q3W347"/>
<comment type="subunit">
    <text evidence="7">The complex comprises the extracytoplasmic solute receptor protein and the two transmembrane proteins.</text>
</comment>
<feature type="domain" description="TRAP C4-dicarboxylate transport system permease DctM subunit" evidence="8">
    <location>
        <begin position="12"/>
        <end position="430"/>
    </location>
</feature>
<dbReference type="InterPro" id="IPR010656">
    <property type="entry name" value="DctM"/>
</dbReference>
<evidence type="ECO:0000256" key="6">
    <source>
        <dbReference type="ARBA" id="ARBA00023136"/>
    </source>
</evidence>
<keyword evidence="3 7" id="KW-0997">Cell inner membrane</keyword>
<feature type="transmembrane region" description="Helical" evidence="7">
    <location>
        <begin position="140"/>
        <end position="163"/>
    </location>
</feature>
<evidence type="ECO:0000256" key="4">
    <source>
        <dbReference type="ARBA" id="ARBA00022692"/>
    </source>
</evidence>
<dbReference type="PIRSF" id="PIRSF006066">
    <property type="entry name" value="HI0050"/>
    <property type="match status" value="1"/>
</dbReference>
<comment type="function">
    <text evidence="7">Part of the tripartite ATP-independent periplasmic (TRAP) transport system.</text>
</comment>
<evidence type="ECO:0000313" key="9">
    <source>
        <dbReference type="EMBL" id="MCE7507681.1"/>
    </source>
</evidence>
<keyword evidence="2" id="KW-1003">Cell membrane</keyword>
<dbReference type="Proteomes" id="UP001107961">
    <property type="component" value="Unassembled WGS sequence"/>
</dbReference>
<keyword evidence="7" id="KW-0813">Transport</keyword>
<dbReference type="GO" id="GO:0022857">
    <property type="term" value="F:transmembrane transporter activity"/>
    <property type="evidence" value="ECO:0007669"/>
    <property type="project" value="UniProtKB-UniRule"/>
</dbReference>
<gene>
    <name evidence="9" type="ORF">LZG35_03455</name>
</gene>
<evidence type="ECO:0000256" key="5">
    <source>
        <dbReference type="ARBA" id="ARBA00022989"/>
    </source>
</evidence>
<evidence type="ECO:0000313" key="10">
    <source>
        <dbReference type="Proteomes" id="UP001107961"/>
    </source>
</evidence>
<feature type="transmembrane region" description="Helical" evidence="7">
    <location>
        <begin position="60"/>
        <end position="79"/>
    </location>
</feature>
<evidence type="ECO:0000256" key="3">
    <source>
        <dbReference type="ARBA" id="ARBA00022519"/>
    </source>
</evidence>
<keyword evidence="5 7" id="KW-1133">Transmembrane helix</keyword>
<dbReference type="NCBIfam" id="TIGR00786">
    <property type="entry name" value="dctM"/>
    <property type="match status" value="1"/>
</dbReference>